<evidence type="ECO:0000256" key="1">
    <source>
        <dbReference type="ARBA" id="ARBA00006524"/>
    </source>
</evidence>
<proteinExistence type="inferred from homology"/>
<evidence type="ECO:0000256" key="3">
    <source>
        <dbReference type="SAM" id="MobiDB-lite"/>
    </source>
</evidence>
<evidence type="ECO:0000313" key="4">
    <source>
        <dbReference type="EMBL" id="KAK0385393.1"/>
    </source>
</evidence>
<keyword evidence="2" id="KW-0698">rRNA processing</keyword>
<organism evidence="4 5">
    <name type="scientific">Sarocladium strictum</name>
    <name type="common">Black bundle disease fungus</name>
    <name type="synonym">Acremonium strictum</name>
    <dbReference type="NCBI Taxonomy" id="5046"/>
    <lineage>
        <taxon>Eukaryota</taxon>
        <taxon>Fungi</taxon>
        <taxon>Dikarya</taxon>
        <taxon>Ascomycota</taxon>
        <taxon>Pezizomycotina</taxon>
        <taxon>Sordariomycetes</taxon>
        <taxon>Hypocreomycetidae</taxon>
        <taxon>Hypocreales</taxon>
        <taxon>Sarocladiaceae</taxon>
        <taxon>Sarocladium</taxon>
    </lineage>
</organism>
<evidence type="ECO:0000256" key="2">
    <source>
        <dbReference type="ARBA" id="ARBA00022552"/>
    </source>
</evidence>
<evidence type="ECO:0008006" key="6">
    <source>
        <dbReference type="Google" id="ProtNLM"/>
    </source>
</evidence>
<dbReference type="PANTHER" id="PTHR21250">
    <property type="entry name" value="PRE-RRNA-PROCESSING PROTEIN TSR2 HOMOLOG"/>
    <property type="match status" value="1"/>
</dbReference>
<dbReference type="Proteomes" id="UP001175261">
    <property type="component" value="Unassembled WGS sequence"/>
</dbReference>
<name>A0AA39GET0_SARSR</name>
<sequence>MASNEAGQLPPAAVRQSNFEQGVAYALHLWPALTLSVQNNWGGPDSADKRDWFAGAIVDLFPPFTDDPAPANPPSSKTDAAPEEPDLEDVETVLLQVMVDEFEVNVDDESGADTAEHIMKARTECAEGVFDEVNTLRTRFLSKGTKKVDTLFKKVEAEDQDTDWESGDSGEDEDEEGGADVEMGDAPPPERKEKPQPEVDEDGFTKVTRKR</sequence>
<dbReference type="InterPro" id="IPR019398">
    <property type="entry name" value="Pre-rRNA_process_TSR2"/>
</dbReference>
<reference evidence="4" key="1">
    <citation type="submission" date="2022-10" db="EMBL/GenBank/DDBJ databases">
        <title>Determination and structural analysis of whole genome sequence of Sarocladium strictum F4-1.</title>
        <authorList>
            <person name="Hu L."/>
            <person name="Jiang Y."/>
        </authorList>
    </citation>
    <scope>NUCLEOTIDE SEQUENCE</scope>
    <source>
        <strain evidence="4">F4-1</strain>
    </source>
</reference>
<feature type="compositionally biased region" description="Basic and acidic residues" evidence="3">
    <location>
        <begin position="188"/>
        <end position="197"/>
    </location>
</feature>
<accession>A0AA39GET0</accession>
<protein>
    <recommendedName>
        <fullName evidence="6">Pre-rRNA-processing protein TSR2</fullName>
    </recommendedName>
</protein>
<comment type="similarity">
    <text evidence="1">Belongs to the TSR2 family.</text>
</comment>
<keyword evidence="5" id="KW-1185">Reference proteome</keyword>
<dbReference type="EMBL" id="JAPDFR010000007">
    <property type="protein sequence ID" value="KAK0385393.1"/>
    <property type="molecule type" value="Genomic_DNA"/>
</dbReference>
<feature type="region of interest" description="Disordered" evidence="3">
    <location>
        <begin position="151"/>
        <end position="211"/>
    </location>
</feature>
<feature type="region of interest" description="Disordered" evidence="3">
    <location>
        <begin position="63"/>
        <end position="86"/>
    </location>
</feature>
<dbReference type="AlphaFoldDB" id="A0AA39GET0"/>
<gene>
    <name evidence="4" type="ORF">NLU13_7869</name>
</gene>
<comment type="caution">
    <text evidence="4">The sequence shown here is derived from an EMBL/GenBank/DDBJ whole genome shotgun (WGS) entry which is preliminary data.</text>
</comment>
<evidence type="ECO:0000313" key="5">
    <source>
        <dbReference type="Proteomes" id="UP001175261"/>
    </source>
</evidence>
<feature type="compositionally biased region" description="Acidic residues" evidence="3">
    <location>
        <begin position="158"/>
        <end position="183"/>
    </location>
</feature>
<dbReference type="Pfam" id="PF10273">
    <property type="entry name" value="WGG"/>
    <property type="match status" value="1"/>
</dbReference>
<dbReference type="GO" id="GO:0006364">
    <property type="term" value="P:rRNA processing"/>
    <property type="evidence" value="ECO:0007669"/>
    <property type="project" value="UniProtKB-KW"/>
</dbReference>